<dbReference type="InterPro" id="IPR011040">
    <property type="entry name" value="Sialidase"/>
</dbReference>
<organism evidence="3 4">
    <name type="scientific">Pirellula staleyi (strain ATCC 27377 / DSM 6068 / ICPB 4128)</name>
    <name type="common">Pirella staleyi</name>
    <dbReference type="NCBI Taxonomy" id="530564"/>
    <lineage>
        <taxon>Bacteria</taxon>
        <taxon>Pseudomonadati</taxon>
        <taxon>Planctomycetota</taxon>
        <taxon>Planctomycetia</taxon>
        <taxon>Pirellulales</taxon>
        <taxon>Pirellulaceae</taxon>
        <taxon>Pirellula</taxon>
    </lineage>
</organism>
<dbReference type="InterPro" id="IPR036278">
    <property type="entry name" value="Sialidase_sf"/>
</dbReference>
<dbReference type="STRING" id="530564.Psta_0356"/>
<dbReference type="CAZy" id="GH33">
    <property type="family name" value="Glycoside Hydrolase Family 33"/>
</dbReference>
<evidence type="ECO:0000313" key="4">
    <source>
        <dbReference type="Proteomes" id="UP000001887"/>
    </source>
</evidence>
<evidence type="ECO:0000313" key="3">
    <source>
        <dbReference type="EMBL" id="ADB15046.1"/>
    </source>
</evidence>
<dbReference type="EMBL" id="CP001848">
    <property type="protein sequence ID" value="ADB15046.1"/>
    <property type="molecule type" value="Genomic_DNA"/>
</dbReference>
<feature type="signal peptide" evidence="1">
    <location>
        <begin position="1"/>
        <end position="29"/>
    </location>
</feature>
<keyword evidence="4" id="KW-1185">Reference proteome</keyword>
<dbReference type="HOGENOM" id="CLU_007128_1_0_0"/>
<dbReference type="eggNOG" id="COG4692">
    <property type="taxonomic scope" value="Bacteria"/>
</dbReference>
<gene>
    <name evidence="3" type="ordered locus">Psta_0356</name>
</gene>
<dbReference type="eggNOG" id="COG4409">
    <property type="taxonomic scope" value="Bacteria"/>
</dbReference>
<name>D2R2D7_PIRSD</name>
<sequence length="357" mass="39220" precursor="true">MTTSSSLDMRRFALRAALVVSLVPTLLFAADEAAEKLPPGVLVSEFIDNPTPTPQCHATTIAETPAGLVAAWFGGTREGNKDVVIWVARHREGKWQPPVEVASGKVSDTERHPTWNPVLFQMPDGPLLLFYKVGPSPSTWWGMLTSSSDNGDTWEVPTKLPADIAGPIKNKPILLDNKTLLCPSSTEDNGWRVHMEMTTDAGKTWTRTEALCDGKSVQAIQPTVLRHGDKLQMLCRTRLPGKIVESWSEDGGKTWSKLESIALVNPNSGIDGLTLKSGEHLLVYNHTLIARSPLNLALSSDGKTWNDILDLETSKGEYSYPAIIQTSDGLVHITYTWKRLRAKHVVIDPSKLRSVAQ</sequence>
<evidence type="ECO:0000259" key="2">
    <source>
        <dbReference type="Pfam" id="PF13088"/>
    </source>
</evidence>
<dbReference type="PANTHER" id="PTHR43752:SF2">
    <property type="entry name" value="BNR_ASP-BOX REPEAT FAMILY PROTEIN"/>
    <property type="match status" value="1"/>
</dbReference>
<protein>
    <recommendedName>
        <fullName evidence="2">Sialidase domain-containing protein</fullName>
    </recommendedName>
</protein>
<reference evidence="3 4" key="1">
    <citation type="journal article" date="2009" name="Stand. Genomic Sci.">
        <title>Complete genome sequence of Pirellula staleyi type strain (ATCC 27377).</title>
        <authorList>
            <person name="Clum A."/>
            <person name="Tindall B.J."/>
            <person name="Sikorski J."/>
            <person name="Ivanova N."/>
            <person name="Mavrommatis K."/>
            <person name="Lucas S."/>
            <person name="Glavina del Rio T."/>
            <person name="Nolan M."/>
            <person name="Chen F."/>
            <person name="Tice H."/>
            <person name="Pitluck S."/>
            <person name="Cheng J.F."/>
            <person name="Chertkov O."/>
            <person name="Brettin T."/>
            <person name="Han C."/>
            <person name="Detter J.C."/>
            <person name="Kuske C."/>
            <person name="Bruce D."/>
            <person name="Goodwin L."/>
            <person name="Ovchinikova G."/>
            <person name="Pati A."/>
            <person name="Mikhailova N."/>
            <person name="Chen A."/>
            <person name="Palaniappan K."/>
            <person name="Land M."/>
            <person name="Hauser L."/>
            <person name="Chang Y.J."/>
            <person name="Jeffries C.D."/>
            <person name="Chain P."/>
            <person name="Rohde M."/>
            <person name="Goker M."/>
            <person name="Bristow J."/>
            <person name="Eisen J.A."/>
            <person name="Markowitz V."/>
            <person name="Hugenholtz P."/>
            <person name="Kyrpides N.C."/>
            <person name="Klenk H.P."/>
            <person name="Lapidus A."/>
        </authorList>
    </citation>
    <scope>NUCLEOTIDE SEQUENCE [LARGE SCALE GENOMIC DNA]</scope>
    <source>
        <strain evidence="4">ATCC 27377 / DSM 6068 / ICPB 4128</strain>
    </source>
</reference>
<keyword evidence="1" id="KW-0732">Signal</keyword>
<proteinExistence type="predicted"/>
<dbReference type="PANTHER" id="PTHR43752">
    <property type="entry name" value="BNR/ASP-BOX REPEAT FAMILY PROTEIN"/>
    <property type="match status" value="1"/>
</dbReference>
<evidence type="ECO:0000256" key="1">
    <source>
        <dbReference type="SAM" id="SignalP"/>
    </source>
</evidence>
<dbReference type="SUPFAM" id="SSF50939">
    <property type="entry name" value="Sialidases"/>
    <property type="match status" value="1"/>
</dbReference>
<feature type="domain" description="Sialidase" evidence="2">
    <location>
        <begin position="68"/>
        <end position="333"/>
    </location>
</feature>
<accession>D2R2D7</accession>
<feature type="chain" id="PRO_5003035389" description="Sialidase domain-containing protein" evidence="1">
    <location>
        <begin position="30"/>
        <end position="357"/>
    </location>
</feature>
<dbReference type="Proteomes" id="UP000001887">
    <property type="component" value="Chromosome"/>
</dbReference>
<dbReference type="Pfam" id="PF13088">
    <property type="entry name" value="BNR_2"/>
    <property type="match status" value="1"/>
</dbReference>
<dbReference type="CDD" id="cd15482">
    <property type="entry name" value="Sialidase_non-viral"/>
    <property type="match status" value="1"/>
</dbReference>
<dbReference type="KEGG" id="psl:Psta_0356"/>
<dbReference type="AlphaFoldDB" id="D2R2D7"/>
<dbReference type="Gene3D" id="2.120.10.10">
    <property type="match status" value="1"/>
</dbReference>